<dbReference type="EMBL" id="KI914006">
    <property type="protein sequence ID" value="ETV91805.1"/>
    <property type="molecule type" value="Genomic_DNA"/>
</dbReference>
<gene>
    <name evidence="6" type="ORF">H310_13642</name>
</gene>
<dbReference type="SUPFAM" id="SSF53187">
    <property type="entry name" value="Zn-dependent exopeptidases"/>
    <property type="match status" value="1"/>
</dbReference>
<evidence type="ECO:0000256" key="4">
    <source>
        <dbReference type="ARBA" id="ARBA00022833"/>
    </source>
</evidence>
<feature type="domain" description="Succinylglutamate desuccinylase/Aspartoacylase catalytic" evidence="5">
    <location>
        <begin position="21"/>
        <end position="128"/>
    </location>
</feature>
<dbReference type="OrthoDB" id="8300214at2759"/>
<evidence type="ECO:0000256" key="2">
    <source>
        <dbReference type="ARBA" id="ARBA00022723"/>
    </source>
</evidence>
<evidence type="ECO:0000259" key="5">
    <source>
        <dbReference type="Pfam" id="PF24827"/>
    </source>
</evidence>
<comment type="cofactor">
    <cofactor evidence="1">
        <name>Zn(2+)</name>
        <dbReference type="ChEBI" id="CHEBI:29105"/>
    </cofactor>
</comment>
<proteinExistence type="predicted"/>
<name>A0A024TCC6_9STRA</name>
<dbReference type="GeneID" id="20090692"/>
<dbReference type="eggNOG" id="ENOG502S0BR">
    <property type="taxonomic scope" value="Eukaryota"/>
</dbReference>
<sequence length="330" mass="35637">MATFREIGHCIWQAVGSVPTGKHVTVLGGVHGNELTGVHVVEWLKKRCPPLLSGTLTLILGNPKAIELNQRGSAPHADLNRCFTMSVLDSSSTDSSQPYEQARAREIAPFLQQSDLVLDLHATNKPSEPFLKMAGPLTPQHYAVGRWFPCNVLLHDPLYILAGGIALTDEYTGAHGGVGMIFESGIAGDTSRAELVFESVIRILANEMSMVAGPPVHAAPTPPNTVFEITEVGLLQHQHITTPCPRSFGFPRLGLSGPTVTAPPILNTCLLTTSSGRSATQSSRCLTSRTLCFPKSRRCGKLGRMCTTLLRFLRLRVLVGPWGGWPSEFA</sequence>
<dbReference type="RefSeq" id="XP_008879442.1">
    <property type="nucleotide sequence ID" value="XM_008881220.1"/>
</dbReference>
<reference evidence="6" key="1">
    <citation type="submission" date="2013-12" db="EMBL/GenBank/DDBJ databases">
        <title>The Genome Sequence of Aphanomyces invadans NJM9701.</title>
        <authorList>
            <consortium name="The Broad Institute Genomics Platform"/>
            <person name="Russ C."/>
            <person name="Tyler B."/>
            <person name="van West P."/>
            <person name="Dieguez-Uribeondo J."/>
            <person name="Young S.K."/>
            <person name="Zeng Q."/>
            <person name="Gargeya S."/>
            <person name="Fitzgerald M."/>
            <person name="Abouelleil A."/>
            <person name="Alvarado L."/>
            <person name="Chapman S.B."/>
            <person name="Gainer-Dewar J."/>
            <person name="Goldberg J."/>
            <person name="Griggs A."/>
            <person name="Gujja S."/>
            <person name="Hansen M."/>
            <person name="Howarth C."/>
            <person name="Imamovic A."/>
            <person name="Ireland A."/>
            <person name="Larimer J."/>
            <person name="McCowan C."/>
            <person name="Murphy C."/>
            <person name="Pearson M."/>
            <person name="Poon T.W."/>
            <person name="Priest M."/>
            <person name="Roberts A."/>
            <person name="Saif S."/>
            <person name="Shea T."/>
            <person name="Sykes S."/>
            <person name="Wortman J."/>
            <person name="Nusbaum C."/>
            <person name="Birren B."/>
        </authorList>
    </citation>
    <scope>NUCLEOTIDE SEQUENCE [LARGE SCALE GENOMIC DNA]</scope>
    <source>
        <strain evidence="6">NJM9701</strain>
    </source>
</reference>
<dbReference type="PANTHER" id="PTHR15162">
    <property type="entry name" value="ASPARTOACYLASE"/>
    <property type="match status" value="1"/>
</dbReference>
<dbReference type="PANTHER" id="PTHR15162:SF7">
    <property type="entry name" value="SUCCINYLGLUTAMATE DESUCCINYLASE"/>
    <property type="match status" value="1"/>
</dbReference>
<dbReference type="STRING" id="157072.A0A024TCC6"/>
<dbReference type="VEuPathDB" id="FungiDB:H310_13642"/>
<keyword evidence="2" id="KW-0479">Metal-binding</keyword>
<keyword evidence="3" id="KW-0378">Hydrolase</keyword>
<evidence type="ECO:0000313" key="6">
    <source>
        <dbReference type="EMBL" id="ETV91805.1"/>
    </source>
</evidence>
<dbReference type="GO" id="GO:0005829">
    <property type="term" value="C:cytosol"/>
    <property type="evidence" value="ECO:0007669"/>
    <property type="project" value="TreeGrafter"/>
</dbReference>
<dbReference type="Gene3D" id="3.40.630.10">
    <property type="entry name" value="Zn peptidases"/>
    <property type="match status" value="1"/>
</dbReference>
<dbReference type="AlphaFoldDB" id="A0A024TCC6"/>
<dbReference type="GO" id="GO:0016788">
    <property type="term" value="F:hydrolase activity, acting on ester bonds"/>
    <property type="evidence" value="ECO:0007669"/>
    <property type="project" value="InterPro"/>
</dbReference>
<dbReference type="GO" id="GO:0046872">
    <property type="term" value="F:metal ion binding"/>
    <property type="evidence" value="ECO:0007669"/>
    <property type="project" value="UniProtKB-KW"/>
</dbReference>
<keyword evidence="4" id="KW-0862">Zinc</keyword>
<dbReference type="Pfam" id="PF24827">
    <property type="entry name" value="AstE_AspA_cat"/>
    <property type="match status" value="1"/>
</dbReference>
<evidence type="ECO:0000256" key="3">
    <source>
        <dbReference type="ARBA" id="ARBA00022801"/>
    </source>
</evidence>
<evidence type="ECO:0000256" key="1">
    <source>
        <dbReference type="ARBA" id="ARBA00001947"/>
    </source>
</evidence>
<organism evidence="6">
    <name type="scientific">Aphanomyces invadans</name>
    <dbReference type="NCBI Taxonomy" id="157072"/>
    <lineage>
        <taxon>Eukaryota</taxon>
        <taxon>Sar</taxon>
        <taxon>Stramenopiles</taxon>
        <taxon>Oomycota</taxon>
        <taxon>Saprolegniomycetes</taxon>
        <taxon>Saprolegniales</taxon>
        <taxon>Verrucalvaceae</taxon>
        <taxon>Aphanomyces</taxon>
    </lineage>
</organism>
<accession>A0A024TCC6</accession>
<protein>
    <recommendedName>
        <fullName evidence="5">Succinylglutamate desuccinylase/Aspartoacylase catalytic domain-containing protein</fullName>
    </recommendedName>
</protein>
<dbReference type="InterPro" id="IPR050178">
    <property type="entry name" value="AspA/AstE_fam"/>
</dbReference>
<dbReference type="InterPro" id="IPR055438">
    <property type="entry name" value="AstE_AspA_cat"/>
</dbReference>